<comment type="subunit">
    <text evidence="11">Monomer and homodimer. Part of the essential Sec protein translocation apparatus which comprises SecA, SecYEG and auxiliary proteins SecDF-YajC and YidC.</text>
</comment>
<dbReference type="SUPFAM" id="SSF52540">
    <property type="entry name" value="P-loop containing nucleoside triphosphate hydrolases"/>
    <property type="match status" value="2"/>
</dbReference>
<dbReference type="Pfam" id="PF07517">
    <property type="entry name" value="SecA_DEAD"/>
    <property type="match status" value="1"/>
</dbReference>
<dbReference type="FunFam" id="3.90.1440.10:FF:000001">
    <property type="entry name" value="Preprotein translocase subunit SecA"/>
    <property type="match status" value="1"/>
</dbReference>
<keyword evidence="5 11" id="KW-0547">Nucleotide-binding</keyword>
<dbReference type="GO" id="GO:0005524">
    <property type="term" value="F:ATP binding"/>
    <property type="evidence" value="ECO:0007669"/>
    <property type="project" value="UniProtKB-UniRule"/>
</dbReference>
<feature type="binding site" evidence="11">
    <location>
        <position position="96"/>
    </location>
    <ligand>
        <name>ATP</name>
        <dbReference type="ChEBI" id="CHEBI:30616"/>
    </ligand>
</feature>
<dbReference type="Pfam" id="PF01043">
    <property type="entry name" value="SecA_PP_bind"/>
    <property type="match status" value="1"/>
</dbReference>
<evidence type="ECO:0000256" key="1">
    <source>
        <dbReference type="ARBA" id="ARBA00007650"/>
    </source>
</evidence>
<keyword evidence="4 11" id="KW-0963">Cytoplasm</keyword>
<dbReference type="InterPro" id="IPR014018">
    <property type="entry name" value="SecA_motor_DEAD"/>
</dbReference>
<dbReference type="AlphaFoldDB" id="A0A5C0UDX2"/>
<protein>
    <recommendedName>
        <fullName evidence="11 12">Protein translocase subunit SecA</fullName>
        <ecNumber evidence="11">7.4.2.8</ecNumber>
    </recommendedName>
</protein>
<evidence type="ECO:0000313" key="15">
    <source>
        <dbReference type="EMBL" id="QEK37843.1"/>
    </source>
</evidence>
<dbReference type="PROSITE" id="PS51196">
    <property type="entry name" value="SECA_MOTOR_DEAD"/>
    <property type="match status" value="1"/>
</dbReference>
<comment type="function">
    <text evidence="11">Part of the Sec protein translocase complex. Interacts with the SecYEG preprotein conducting channel. Has a central role in coupling the hydrolysis of ATP to the transfer of proteins into and across the cell membrane, serving both as a receptor for the preprotein-SecB complex and as an ATP-driven molecular motor driving the stepwise translocation of polypeptide chains across the membrane.</text>
</comment>
<dbReference type="GO" id="GO:0017038">
    <property type="term" value="P:protein import"/>
    <property type="evidence" value="ECO:0007669"/>
    <property type="project" value="InterPro"/>
</dbReference>
<dbReference type="PANTHER" id="PTHR30612">
    <property type="entry name" value="SECA INNER MEMBRANE COMPONENT OF SEC PROTEIN SECRETION SYSTEM"/>
    <property type="match status" value="1"/>
</dbReference>
<dbReference type="InterPro" id="IPR027417">
    <property type="entry name" value="P-loop_NTPase"/>
</dbReference>
<evidence type="ECO:0000256" key="12">
    <source>
        <dbReference type="RuleBase" id="RU003874"/>
    </source>
</evidence>
<dbReference type="SUPFAM" id="SSF81886">
    <property type="entry name" value="Helical scaffold and wing domains of SecA"/>
    <property type="match status" value="1"/>
</dbReference>
<feature type="domain" description="Helicase ATP-binding" evidence="13">
    <location>
        <begin position="98"/>
        <end position="256"/>
    </location>
</feature>
<dbReference type="Pfam" id="PF21090">
    <property type="entry name" value="P-loop_SecA"/>
    <property type="match status" value="1"/>
</dbReference>
<evidence type="ECO:0000259" key="14">
    <source>
        <dbReference type="PROSITE" id="PS51196"/>
    </source>
</evidence>
<dbReference type="SMART" id="SM00957">
    <property type="entry name" value="SecA_DEAD"/>
    <property type="match status" value="1"/>
</dbReference>
<dbReference type="InterPro" id="IPR014001">
    <property type="entry name" value="Helicase_ATP-bd"/>
</dbReference>
<dbReference type="FunFam" id="3.40.50.300:FF:000113">
    <property type="entry name" value="Preprotein translocase subunit SecA"/>
    <property type="match status" value="1"/>
</dbReference>
<dbReference type="GO" id="GO:0065002">
    <property type="term" value="P:intracellular protein transmembrane transport"/>
    <property type="evidence" value="ECO:0007669"/>
    <property type="project" value="UniProtKB-UniRule"/>
</dbReference>
<keyword evidence="3 11" id="KW-1003">Cell membrane</keyword>
<dbReference type="InterPro" id="IPR011116">
    <property type="entry name" value="SecA_Wing/Scaffold"/>
</dbReference>
<dbReference type="Gene3D" id="1.10.3060.10">
    <property type="entry name" value="Helical scaffold and wing domains of SecA"/>
    <property type="match status" value="1"/>
</dbReference>
<dbReference type="GO" id="GO:0006605">
    <property type="term" value="P:protein targeting"/>
    <property type="evidence" value="ECO:0007669"/>
    <property type="project" value="UniProtKB-UniRule"/>
</dbReference>
<dbReference type="PROSITE" id="PS51192">
    <property type="entry name" value="HELICASE_ATP_BIND_1"/>
    <property type="match status" value="1"/>
</dbReference>
<evidence type="ECO:0000256" key="8">
    <source>
        <dbReference type="ARBA" id="ARBA00022967"/>
    </source>
</evidence>
<proteinExistence type="inferred from homology"/>
<accession>A0A5C0UDX2</accession>
<keyword evidence="9 11" id="KW-0811">Translocation</keyword>
<sequence length="834" mass="94630">MFVFSLKKAIEIVVSSVKKLFFGSNQFLLNKMWKVVDQIDHINLSDLSDKDLSGMTFVLKERLKNGESIDDILVDAFAVVREAAHRVLNERPYRVQLLGGIALHKGMISEMKTGEGKTLTSALPAYLNALTGEGVHIVTVNDYLAERDSKLIGKIFNFLGLSVGCVANHMGDEARKQQYDCDITYITNNELGFDYLRDNLKMSPDQVCQRGLHCAIVDEIDNILIDEARTPLIISGSSEETSGLYMWIQSIVSQLDEAHYEKDEKNHTVTLNEDGIQKIENIMRQEGVLDDDQTIYDSQHIILIHHINQALKANALFIKNVHYMVSDNKVNIIDEFTGRIMHGRRYSDGLHQAIEAKESVEIQEENQTLASITFQRLFRLYGKLCGMTGTASTETEEFEKIYNLNIAVIPTNKTIARIDHEDEIYGTMKEKINAVISLVKKCHAKAQPVLLGTSSVEKSQIFADALTEHGIMHRVLNAKNHANEAKIIANAGKLGHVTVVTNMAGRGTDIKLGGNPKILIEDLTKDLDDEEQISEISNHVNEQSEKEREEVLKVGGLFVVGTERHESRRIDNQLRGRSGRQGDIGESKFFLSLEDDLMRIFASGNLKQWLKRFGLKEGEKITSKMITKAISKAQKRVEAHNFDIRQQMKKYADVKEDQMSYIYLYRNEILSSFNFDMLIDISNRVIDNAMEKFLSDENWNESGLSEYLQSVCGINIDIASAVKDTQANSSLISNYVKENLRVHLSQFENDEDMISFSRVCALNAIDDQWRSHVQALDYLRQGINLKSYGQKDPLIEYKKDAFAMFEKIWPSIYENSLQNLTNKTSHPSLLDEEY</sequence>
<gene>
    <name evidence="11 15" type="primary">secA</name>
    <name evidence="15" type="ORF">FZC35_00365</name>
</gene>
<dbReference type="InterPro" id="IPR036670">
    <property type="entry name" value="SecA_X-link_sf"/>
</dbReference>
<dbReference type="SUPFAM" id="SSF81767">
    <property type="entry name" value="Pre-protein crosslinking domain of SecA"/>
    <property type="match status" value="1"/>
</dbReference>
<keyword evidence="16" id="KW-1185">Reference proteome</keyword>
<evidence type="ECO:0000256" key="4">
    <source>
        <dbReference type="ARBA" id="ARBA00022490"/>
    </source>
</evidence>
<dbReference type="InterPro" id="IPR011130">
    <property type="entry name" value="SecA_preprotein_X-link_dom"/>
</dbReference>
<dbReference type="GO" id="GO:0005886">
    <property type="term" value="C:plasma membrane"/>
    <property type="evidence" value="ECO:0007669"/>
    <property type="project" value="UniProtKB-SubCell"/>
</dbReference>
<dbReference type="NCBIfam" id="TIGR00963">
    <property type="entry name" value="secA"/>
    <property type="match status" value="1"/>
</dbReference>
<dbReference type="CDD" id="cd18803">
    <property type="entry name" value="SF2_C_secA"/>
    <property type="match status" value="1"/>
</dbReference>
<name>A0A5C0UDX2_9PROT</name>
<dbReference type="OrthoDB" id="9805579at2"/>
<dbReference type="EMBL" id="CP043315">
    <property type="protein sequence ID" value="QEK37843.1"/>
    <property type="molecule type" value="Genomic_DNA"/>
</dbReference>
<dbReference type="GO" id="GO:0005829">
    <property type="term" value="C:cytosol"/>
    <property type="evidence" value="ECO:0007669"/>
    <property type="project" value="TreeGrafter"/>
</dbReference>
<evidence type="ECO:0000256" key="5">
    <source>
        <dbReference type="ARBA" id="ARBA00022741"/>
    </source>
</evidence>
<dbReference type="GO" id="GO:0008564">
    <property type="term" value="F:protein-exporting ATPase activity"/>
    <property type="evidence" value="ECO:0007669"/>
    <property type="project" value="UniProtKB-EC"/>
</dbReference>
<keyword evidence="6 11" id="KW-0067">ATP-binding</keyword>
<dbReference type="EC" id="7.4.2.8" evidence="11"/>
<dbReference type="GO" id="GO:0031522">
    <property type="term" value="C:cell envelope Sec protein transport complex"/>
    <property type="evidence" value="ECO:0007669"/>
    <property type="project" value="TreeGrafter"/>
</dbReference>
<dbReference type="Gene3D" id="3.90.1440.10">
    <property type="entry name" value="SecA, preprotein cross-linking domain"/>
    <property type="match status" value="1"/>
</dbReference>
<comment type="similarity">
    <text evidence="1 11 12">Belongs to the SecA family.</text>
</comment>
<dbReference type="InterPro" id="IPR036266">
    <property type="entry name" value="SecA_Wing/Scaffold_sf"/>
</dbReference>
<dbReference type="Pfam" id="PF07516">
    <property type="entry name" value="SecA_SW"/>
    <property type="match status" value="1"/>
</dbReference>
<comment type="subcellular location">
    <subcellularLocation>
        <location evidence="11">Cell membrane</location>
        <topology evidence="11">Peripheral membrane protein</topology>
        <orientation evidence="11">Cytoplasmic side</orientation>
    </subcellularLocation>
    <subcellularLocation>
        <location evidence="11">Cytoplasm</location>
    </subcellularLocation>
    <text evidence="11">Distribution is 50-50.</text>
</comment>
<dbReference type="Gene3D" id="3.40.50.300">
    <property type="entry name" value="P-loop containing nucleotide triphosphate hydrolases"/>
    <property type="match status" value="2"/>
</dbReference>
<dbReference type="PRINTS" id="PR00906">
    <property type="entry name" value="SECA"/>
</dbReference>
<keyword evidence="10 11" id="KW-0472">Membrane</keyword>
<dbReference type="PANTHER" id="PTHR30612:SF0">
    <property type="entry name" value="CHLOROPLAST PROTEIN-TRANSPORTING ATPASE"/>
    <property type="match status" value="1"/>
</dbReference>
<evidence type="ECO:0000256" key="2">
    <source>
        <dbReference type="ARBA" id="ARBA00022448"/>
    </source>
</evidence>
<keyword evidence="8 11" id="KW-1278">Translocase</keyword>
<dbReference type="InterPro" id="IPR000185">
    <property type="entry name" value="SecA"/>
</dbReference>
<feature type="binding site" evidence="11">
    <location>
        <position position="509"/>
    </location>
    <ligand>
        <name>ATP</name>
        <dbReference type="ChEBI" id="CHEBI:30616"/>
    </ligand>
</feature>
<dbReference type="NCBIfam" id="NF009538">
    <property type="entry name" value="PRK12904.1"/>
    <property type="match status" value="1"/>
</dbReference>
<evidence type="ECO:0000256" key="7">
    <source>
        <dbReference type="ARBA" id="ARBA00022927"/>
    </source>
</evidence>
<organism evidence="15 16">
    <name type="scientific">Candidatus Cytomitobacter indipagum</name>
    <dbReference type="NCBI Taxonomy" id="2601575"/>
    <lineage>
        <taxon>Bacteria</taxon>
        <taxon>Pseudomonadati</taxon>
        <taxon>Pseudomonadota</taxon>
        <taxon>Alphaproteobacteria</taxon>
        <taxon>Holosporales</taxon>
        <taxon>Holosporaceae</taxon>
        <taxon>Candidatus Cytomitobacter</taxon>
    </lineage>
</organism>
<dbReference type="CDD" id="cd17928">
    <property type="entry name" value="DEXDc_SecA"/>
    <property type="match status" value="1"/>
</dbReference>
<evidence type="ECO:0000256" key="11">
    <source>
        <dbReference type="HAMAP-Rule" id="MF_01382"/>
    </source>
</evidence>
<dbReference type="HAMAP" id="MF_01382">
    <property type="entry name" value="SecA"/>
    <property type="match status" value="1"/>
</dbReference>
<dbReference type="KEGG" id="cip:FZC35_00365"/>
<evidence type="ECO:0000256" key="10">
    <source>
        <dbReference type="ARBA" id="ARBA00023136"/>
    </source>
</evidence>
<dbReference type="GO" id="GO:0043952">
    <property type="term" value="P:protein transport by the Sec complex"/>
    <property type="evidence" value="ECO:0007669"/>
    <property type="project" value="UniProtKB-ARBA"/>
</dbReference>
<evidence type="ECO:0000256" key="9">
    <source>
        <dbReference type="ARBA" id="ARBA00023010"/>
    </source>
</evidence>
<dbReference type="InterPro" id="IPR011115">
    <property type="entry name" value="SecA_DEAD"/>
</dbReference>
<feature type="binding site" evidence="11">
    <location>
        <begin position="114"/>
        <end position="118"/>
    </location>
    <ligand>
        <name>ATP</name>
        <dbReference type="ChEBI" id="CHEBI:30616"/>
    </ligand>
</feature>
<dbReference type="Proteomes" id="UP000325155">
    <property type="component" value="Chromosome"/>
</dbReference>
<evidence type="ECO:0000259" key="13">
    <source>
        <dbReference type="PROSITE" id="PS51192"/>
    </source>
</evidence>
<feature type="domain" description="SecA family profile" evidence="14">
    <location>
        <begin position="14"/>
        <end position="622"/>
    </location>
</feature>
<dbReference type="InterPro" id="IPR044722">
    <property type="entry name" value="SecA_SF2_C"/>
</dbReference>
<dbReference type="SMART" id="SM00958">
    <property type="entry name" value="SecA_PP_bind"/>
    <property type="match status" value="1"/>
</dbReference>
<reference evidence="15 16" key="1">
    <citation type="submission" date="2019-08" db="EMBL/GenBank/DDBJ databases">
        <title>Highly reduced genomes of protist endosymbionts show evolutionary convergence.</title>
        <authorList>
            <person name="George E."/>
            <person name="Husnik F."/>
            <person name="Tashyreva D."/>
            <person name="Prokopchuk G."/>
            <person name="Horak A."/>
            <person name="Kwong W.K."/>
            <person name="Lukes J."/>
            <person name="Keeling P.J."/>
        </authorList>
    </citation>
    <scope>NUCLEOTIDE SEQUENCE [LARGE SCALE GENOMIC DNA]</scope>
    <source>
        <strain evidence="15">1605</strain>
    </source>
</reference>
<keyword evidence="2 11" id="KW-0813">Transport</keyword>
<evidence type="ECO:0000256" key="6">
    <source>
        <dbReference type="ARBA" id="ARBA00022840"/>
    </source>
</evidence>
<comment type="catalytic activity">
    <reaction evidence="11">
        <text>ATP + H2O + cellular proteinSide 1 = ADP + phosphate + cellular proteinSide 2.</text>
        <dbReference type="EC" id="7.4.2.8"/>
    </reaction>
</comment>
<evidence type="ECO:0000256" key="3">
    <source>
        <dbReference type="ARBA" id="ARBA00022475"/>
    </source>
</evidence>
<evidence type="ECO:0000313" key="16">
    <source>
        <dbReference type="Proteomes" id="UP000325155"/>
    </source>
</evidence>
<keyword evidence="7 11" id="KW-0653">Protein transport</keyword>